<dbReference type="GO" id="GO:0003676">
    <property type="term" value="F:nucleic acid binding"/>
    <property type="evidence" value="ECO:0007669"/>
    <property type="project" value="InterPro"/>
</dbReference>
<feature type="binding site" evidence="7">
    <location>
        <position position="175"/>
    </location>
    <ligand>
        <name>L-aspartate</name>
        <dbReference type="ChEBI" id="CHEBI:29991"/>
    </ligand>
</feature>
<feature type="site" description="Important for tRNA non-discrimination" evidence="7">
    <location>
        <position position="33"/>
    </location>
</feature>
<dbReference type="NCBIfam" id="TIGR00459">
    <property type="entry name" value="aspS_bact"/>
    <property type="match status" value="1"/>
</dbReference>
<dbReference type="PROSITE" id="PS50862">
    <property type="entry name" value="AA_TRNA_LIGASE_II"/>
    <property type="match status" value="1"/>
</dbReference>
<feature type="binding site" evidence="7">
    <location>
        <position position="486"/>
    </location>
    <ligand>
        <name>ATP</name>
        <dbReference type="ChEBI" id="CHEBI:30616"/>
    </ligand>
</feature>
<evidence type="ECO:0000256" key="4">
    <source>
        <dbReference type="ARBA" id="ARBA00022840"/>
    </source>
</evidence>
<accession>A0A4R8FRK8</accession>
<comment type="caution">
    <text evidence="7">Lacks conserved residue(s) required for the propagation of feature annotation.</text>
</comment>
<dbReference type="NCBIfam" id="NF001750">
    <property type="entry name" value="PRK00476.1"/>
    <property type="match status" value="1"/>
</dbReference>
<comment type="subunit">
    <text evidence="7">Homodimer.</text>
</comment>
<feature type="binding site" evidence="7">
    <location>
        <position position="221"/>
    </location>
    <ligand>
        <name>L-aspartate</name>
        <dbReference type="ChEBI" id="CHEBI:29991"/>
    </ligand>
</feature>
<dbReference type="Gene3D" id="2.40.50.140">
    <property type="entry name" value="Nucleic acid-binding proteins"/>
    <property type="match status" value="1"/>
</dbReference>
<comment type="subcellular location">
    <subcellularLocation>
        <location evidence="7">Cytoplasm</location>
    </subcellularLocation>
</comment>
<feature type="binding site" evidence="7">
    <location>
        <position position="493"/>
    </location>
    <ligand>
        <name>L-aspartate</name>
        <dbReference type="ChEBI" id="CHEBI:29991"/>
    </ligand>
</feature>
<feature type="binding site" evidence="7">
    <location>
        <begin position="221"/>
        <end position="223"/>
    </location>
    <ligand>
        <name>ATP</name>
        <dbReference type="ChEBI" id="CHEBI:30616"/>
    </ligand>
</feature>
<dbReference type="EC" id="6.1.1.23" evidence="7"/>
<dbReference type="InterPro" id="IPR012340">
    <property type="entry name" value="NA-bd_OB-fold"/>
</dbReference>
<dbReference type="InterPro" id="IPR004364">
    <property type="entry name" value="Aa-tRNA-synt_II"/>
</dbReference>
<evidence type="ECO:0000313" key="9">
    <source>
        <dbReference type="EMBL" id="TDX29200.1"/>
    </source>
</evidence>
<dbReference type="InterPro" id="IPR004524">
    <property type="entry name" value="Asp-tRNA-ligase_1"/>
</dbReference>
<dbReference type="InterPro" id="IPR004365">
    <property type="entry name" value="NA-bd_OB_tRNA"/>
</dbReference>
<dbReference type="PRINTS" id="PR01042">
    <property type="entry name" value="TRNASYNTHASP"/>
</dbReference>
<dbReference type="InterPro" id="IPR002312">
    <property type="entry name" value="Asp/Asn-tRNA-synth_IIb"/>
</dbReference>
<dbReference type="GO" id="GO:0050560">
    <property type="term" value="F:aspartate-tRNA(Asn) ligase activity"/>
    <property type="evidence" value="ECO:0007669"/>
    <property type="project" value="UniProtKB-EC"/>
</dbReference>
<evidence type="ECO:0000256" key="5">
    <source>
        <dbReference type="ARBA" id="ARBA00022917"/>
    </source>
</evidence>
<dbReference type="SUPFAM" id="SSF55681">
    <property type="entry name" value="Class II aaRS and biotin synthetases"/>
    <property type="match status" value="1"/>
</dbReference>
<dbReference type="InterPro" id="IPR047089">
    <property type="entry name" value="Asp-tRNA-ligase_1_N"/>
</dbReference>
<dbReference type="GO" id="GO:0005524">
    <property type="term" value="F:ATP binding"/>
    <property type="evidence" value="ECO:0007669"/>
    <property type="project" value="UniProtKB-UniRule"/>
</dbReference>
<sequence length="591" mass="66606">MHAYRSHTCADLNKSHVGETVRLSGWVHRVRDHGGILFIDLRDHYGITQVLADPDSPAFADVEKVRSEWCIRIDGVVKARDESLVNAKIPTGEIEVFVRELEVLGQAEELPLMVFGDQDYPEETRLRYRYLDLRRESMQANMTLRSDVVASIRRRMWDKGFREFQTPIITASSPEGARDFLVPSRLHPGKFYALPQAPQIFKQLIMVSGFDRYFQIAPCFRDEDPRADRSPTDFYQLDLEMSFVQQQDVFDTVQPVIAGIFEEFGGGRKVDTDWPQISYADAALWYGTDKPDLRNPIRMQDVSEHFRGSGFAIFAKLLEQDGTEIRAIPAPTGGSRKFCDRMNAFAQKEGLPGMGYIFWRETDGQMEAAGPLAKNIGPERTEAIRQQLGLGVGDAAFFLGGKPSAFQTVAGKARTVIGEELGLTDKDRFAFCWIVDFPMYEKDAETGAIDFEHNPFSMPQGGIEALEGDPLKVRGYQYDLACNGYELVSGAIRNHRLDIMFKAFALAGYAEDEVRKRFPSLVNAFRFGPPPHGGCAAGIDRIVMLLADELNIREVIMFPMNQRAEDLMMGAPSEPSNDQLRDLSLRVIPQE</sequence>
<feature type="region of interest" description="Aspartate" evidence="7">
    <location>
        <begin position="199"/>
        <end position="202"/>
    </location>
</feature>
<feature type="binding site" evidence="7">
    <location>
        <begin position="538"/>
        <end position="541"/>
    </location>
    <ligand>
        <name>ATP</name>
        <dbReference type="ChEBI" id="CHEBI:30616"/>
    </ligand>
</feature>
<dbReference type="PANTHER" id="PTHR22594">
    <property type="entry name" value="ASPARTYL/LYSYL-TRNA SYNTHETASE"/>
    <property type="match status" value="1"/>
</dbReference>
<dbReference type="InterPro" id="IPR004115">
    <property type="entry name" value="GAD-like_sf"/>
</dbReference>
<dbReference type="CDD" id="cd04317">
    <property type="entry name" value="EcAspRS_like_N"/>
    <property type="match status" value="1"/>
</dbReference>
<dbReference type="GO" id="GO:0005737">
    <property type="term" value="C:cytoplasm"/>
    <property type="evidence" value="ECO:0007669"/>
    <property type="project" value="UniProtKB-SubCell"/>
</dbReference>
<keyword evidence="2 7" id="KW-0436">Ligase</keyword>
<dbReference type="HAMAP" id="MF_00044">
    <property type="entry name" value="Asp_tRNA_synth_type1"/>
    <property type="match status" value="1"/>
</dbReference>
<comment type="catalytic activity">
    <reaction evidence="7">
        <text>tRNA(Asx) + L-aspartate + ATP = L-aspartyl-tRNA(Asx) + AMP + diphosphate</text>
        <dbReference type="Rhea" id="RHEA:18349"/>
        <dbReference type="Rhea" id="RHEA-COMP:9710"/>
        <dbReference type="Rhea" id="RHEA-COMP:9711"/>
        <dbReference type="ChEBI" id="CHEBI:29991"/>
        <dbReference type="ChEBI" id="CHEBI:30616"/>
        <dbReference type="ChEBI" id="CHEBI:33019"/>
        <dbReference type="ChEBI" id="CHEBI:78442"/>
        <dbReference type="ChEBI" id="CHEBI:78516"/>
        <dbReference type="ChEBI" id="CHEBI:456215"/>
        <dbReference type="EC" id="6.1.1.23"/>
    </reaction>
</comment>
<evidence type="ECO:0000256" key="2">
    <source>
        <dbReference type="ARBA" id="ARBA00022598"/>
    </source>
</evidence>
<evidence type="ECO:0000313" key="10">
    <source>
        <dbReference type="Proteomes" id="UP000295484"/>
    </source>
</evidence>
<keyword evidence="7" id="KW-0963">Cytoplasm</keyword>
<dbReference type="InterPro" id="IPR029351">
    <property type="entry name" value="GAD_dom"/>
</dbReference>
<dbReference type="Pfam" id="PF01336">
    <property type="entry name" value="tRNA_anti-codon"/>
    <property type="match status" value="1"/>
</dbReference>
<keyword evidence="6 7" id="KW-0030">Aminoacyl-tRNA synthetase</keyword>
<keyword evidence="3 7" id="KW-0547">Nucleotide-binding</keyword>
<dbReference type="RefSeq" id="WP_134077776.1">
    <property type="nucleotide sequence ID" value="NZ_SOEB01000009.1"/>
</dbReference>
<dbReference type="SUPFAM" id="SSF55261">
    <property type="entry name" value="GAD domain-like"/>
    <property type="match status" value="1"/>
</dbReference>
<dbReference type="SUPFAM" id="SSF50249">
    <property type="entry name" value="Nucleic acid-binding proteins"/>
    <property type="match status" value="1"/>
</dbReference>
<comment type="caution">
    <text evidence="9">The sequence shown here is derived from an EMBL/GenBank/DDBJ whole genome shotgun (WGS) entry which is preliminary data.</text>
</comment>
<keyword evidence="4 7" id="KW-0067">ATP-binding</keyword>
<dbReference type="AlphaFoldDB" id="A0A4R8FRK8"/>
<proteinExistence type="inferred from homology"/>
<dbReference type="InterPro" id="IPR006195">
    <property type="entry name" value="aa-tRNA-synth_II"/>
</dbReference>
<name>A0A4R8FRK8_9RHOB</name>
<dbReference type="Pfam" id="PF00152">
    <property type="entry name" value="tRNA-synt_2"/>
    <property type="match status" value="1"/>
</dbReference>
<feature type="domain" description="Aminoacyl-transfer RNA synthetases class-II family profile" evidence="8">
    <location>
        <begin position="144"/>
        <end position="559"/>
    </location>
</feature>
<dbReference type="InterPro" id="IPR045864">
    <property type="entry name" value="aa-tRNA-synth_II/BPL/LPL"/>
</dbReference>
<dbReference type="GO" id="GO:0006422">
    <property type="term" value="P:aspartyl-tRNA aminoacylation"/>
    <property type="evidence" value="ECO:0007669"/>
    <property type="project" value="UniProtKB-UniRule"/>
</dbReference>
<evidence type="ECO:0000256" key="3">
    <source>
        <dbReference type="ARBA" id="ARBA00022741"/>
    </source>
</evidence>
<protein>
    <recommendedName>
        <fullName evidence="7">Aspartate--tRNA(Asp/Asn) ligase</fullName>
        <ecNumber evidence="7">6.1.1.23</ecNumber>
    </recommendedName>
    <alternativeName>
        <fullName evidence="7">Aspartyl-tRNA synthetase</fullName>
        <shortName evidence="7">AspRS</shortName>
    </alternativeName>
    <alternativeName>
        <fullName evidence="7">Non-discriminating aspartyl-tRNA synthetase</fullName>
        <shortName evidence="7">ND-AspRS</shortName>
    </alternativeName>
</protein>
<evidence type="ECO:0000256" key="7">
    <source>
        <dbReference type="HAMAP-Rule" id="MF_00044"/>
    </source>
</evidence>
<dbReference type="PANTHER" id="PTHR22594:SF5">
    <property type="entry name" value="ASPARTATE--TRNA LIGASE, MITOCHONDRIAL"/>
    <property type="match status" value="1"/>
</dbReference>
<dbReference type="Gene3D" id="3.30.1360.30">
    <property type="entry name" value="GAD-like domain"/>
    <property type="match status" value="1"/>
</dbReference>
<keyword evidence="5 7" id="KW-0648">Protein biosynthesis</keyword>
<dbReference type="GO" id="GO:0004815">
    <property type="term" value="F:aspartate-tRNA ligase activity"/>
    <property type="evidence" value="ECO:0007669"/>
    <property type="project" value="UniProtKB-UniRule"/>
</dbReference>
<feature type="binding site" evidence="7">
    <location>
        <position position="453"/>
    </location>
    <ligand>
        <name>L-aspartate</name>
        <dbReference type="ChEBI" id="CHEBI:29991"/>
    </ligand>
</feature>
<dbReference type="Pfam" id="PF02938">
    <property type="entry name" value="GAD"/>
    <property type="match status" value="1"/>
</dbReference>
<reference evidence="9 10" key="1">
    <citation type="submission" date="2019-03" db="EMBL/GenBank/DDBJ databases">
        <title>Genomic Encyclopedia of Type Strains, Phase IV (KMG-IV): sequencing the most valuable type-strain genomes for metagenomic binning, comparative biology and taxonomic classification.</title>
        <authorList>
            <person name="Goeker M."/>
        </authorList>
    </citation>
    <scope>NUCLEOTIDE SEQUENCE [LARGE SCALE GENOMIC DNA]</scope>
    <source>
        <strain evidence="9 10">JA181</strain>
    </source>
</reference>
<gene>
    <name evidence="7" type="primary">aspS</name>
    <name evidence="9" type="ORF">EV657_10921</name>
</gene>
<dbReference type="EMBL" id="SOEB01000009">
    <property type="protein sequence ID" value="TDX29200.1"/>
    <property type="molecule type" value="Genomic_DNA"/>
</dbReference>
<comment type="similarity">
    <text evidence="1 7">Belongs to the class-II aminoacyl-tRNA synthetase family. Type 1 subfamily.</text>
</comment>
<organism evidence="9 10">
    <name type="scientific">Rhodovulum visakhapatnamense</name>
    <dbReference type="NCBI Taxonomy" id="364297"/>
    <lineage>
        <taxon>Bacteria</taxon>
        <taxon>Pseudomonadati</taxon>
        <taxon>Pseudomonadota</taxon>
        <taxon>Alphaproteobacteria</taxon>
        <taxon>Rhodobacterales</taxon>
        <taxon>Paracoccaceae</taxon>
        <taxon>Rhodovulum</taxon>
    </lineage>
</organism>
<evidence type="ECO:0000259" key="8">
    <source>
        <dbReference type="PROSITE" id="PS50862"/>
    </source>
</evidence>
<evidence type="ECO:0000256" key="1">
    <source>
        <dbReference type="ARBA" id="ARBA00006303"/>
    </source>
</evidence>
<dbReference type="Proteomes" id="UP000295484">
    <property type="component" value="Unassembled WGS sequence"/>
</dbReference>
<comment type="function">
    <text evidence="7">Aspartyl-tRNA synthetase with relaxed tRNA specificity since it is able to aspartylate not only its cognate tRNA(Asp) but also tRNA(Asn). Reaction proceeds in two steps: L-aspartate is first activated by ATP to form Asp-AMP and then transferred to the acceptor end of tRNA(Asp/Asn).</text>
</comment>
<evidence type="ECO:0000256" key="6">
    <source>
        <dbReference type="ARBA" id="ARBA00023146"/>
    </source>
</evidence>
<dbReference type="Gene3D" id="3.30.930.10">
    <property type="entry name" value="Bira Bifunctional Protein, Domain 2"/>
    <property type="match status" value="1"/>
</dbReference>